<dbReference type="Pfam" id="PF02801">
    <property type="entry name" value="Ketoacyl-synt_C"/>
    <property type="match status" value="1"/>
</dbReference>
<dbReference type="RefSeq" id="WP_380635752.1">
    <property type="nucleotide sequence ID" value="NZ_JBHSQO010000010.1"/>
</dbReference>
<keyword evidence="2 3" id="KW-0808">Transferase</keyword>
<dbReference type="InterPro" id="IPR020841">
    <property type="entry name" value="PKS_Beta-ketoAc_synthase_dom"/>
</dbReference>
<sequence>MTWDITGLGAVASVGDTPEEVYEALCAGRSGVSGLQVFDTSKYRARHAYEIDDRATPGVDEPLRATKWLGQVVDQALDDAGLPRDGDYPVLVGTTLRELRSAELWWRHGTPVSLPDLHFGGALRTGFGTTESHTVASACAASLYALGMATDMIELGLADTVVVAGTDSITESSYGALDRLQNLTPEAVRPFHADRRGMLMGEGAVAVVVRRSGAGGRVRARVRGVSMNCDGAHPTMPDVAGIVRAIREAHDRAKVRPEDIDLVITHGSGTKQNDLAETVALEDVFAAVAEPPFVTSVKSGAGHTCGGSGLLSLVVAVLSLDHGAVPPIIGLDDRMEEAADLRLVHGEPARGDLSTAQVHSIGLGGINAVAIVERAA</sequence>
<evidence type="ECO:0000256" key="2">
    <source>
        <dbReference type="ARBA" id="ARBA00022679"/>
    </source>
</evidence>
<dbReference type="EMBL" id="JBHSQO010000010">
    <property type="protein sequence ID" value="MFC6090115.1"/>
    <property type="molecule type" value="Genomic_DNA"/>
</dbReference>
<dbReference type="SMART" id="SM00825">
    <property type="entry name" value="PKS_KS"/>
    <property type="match status" value="1"/>
</dbReference>
<evidence type="ECO:0000313" key="5">
    <source>
        <dbReference type="EMBL" id="MFC6090115.1"/>
    </source>
</evidence>
<dbReference type="InterPro" id="IPR000794">
    <property type="entry name" value="Beta-ketoacyl_synthase"/>
</dbReference>
<evidence type="ECO:0000313" key="6">
    <source>
        <dbReference type="Proteomes" id="UP001596220"/>
    </source>
</evidence>
<evidence type="ECO:0000256" key="3">
    <source>
        <dbReference type="RuleBase" id="RU003694"/>
    </source>
</evidence>
<dbReference type="PROSITE" id="PS52004">
    <property type="entry name" value="KS3_2"/>
    <property type="match status" value="1"/>
</dbReference>
<dbReference type="Pfam" id="PF00109">
    <property type="entry name" value="ketoacyl-synt"/>
    <property type="match status" value="1"/>
</dbReference>
<comment type="similarity">
    <text evidence="1 3">Belongs to the thiolase-like superfamily. Beta-ketoacyl-ACP synthases family.</text>
</comment>
<dbReference type="SUPFAM" id="SSF53901">
    <property type="entry name" value="Thiolase-like"/>
    <property type="match status" value="2"/>
</dbReference>
<dbReference type="InterPro" id="IPR014030">
    <property type="entry name" value="Ketoacyl_synth_N"/>
</dbReference>
<proteinExistence type="inferred from homology"/>
<dbReference type="InterPro" id="IPR016039">
    <property type="entry name" value="Thiolase-like"/>
</dbReference>
<name>A0ABW1P3F6_9PSEU</name>
<dbReference type="Gene3D" id="3.40.47.10">
    <property type="match status" value="1"/>
</dbReference>
<dbReference type="Proteomes" id="UP001596220">
    <property type="component" value="Unassembled WGS sequence"/>
</dbReference>
<protein>
    <submittedName>
        <fullName evidence="5">Beta-ketoacyl-[acyl-carrier-protein] synthase family protein</fullName>
    </submittedName>
</protein>
<feature type="domain" description="Ketosynthase family 3 (KS3)" evidence="4">
    <location>
        <begin position="1"/>
        <end position="374"/>
    </location>
</feature>
<gene>
    <name evidence="5" type="ORF">ACFP3R_12605</name>
</gene>
<dbReference type="InterPro" id="IPR014031">
    <property type="entry name" value="Ketoacyl_synth_C"/>
</dbReference>
<dbReference type="PANTHER" id="PTHR11712">
    <property type="entry name" value="POLYKETIDE SYNTHASE-RELATED"/>
    <property type="match status" value="1"/>
</dbReference>
<accession>A0ABW1P3F6</accession>
<organism evidence="5 6">
    <name type="scientific">Saccharothrix lopnurensis</name>
    <dbReference type="NCBI Taxonomy" id="1670621"/>
    <lineage>
        <taxon>Bacteria</taxon>
        <taxon>Bacillati</taxon>
        <taxon>Actinomycetota</taxon>
        <taxon>Actinomycetes</taxon>
        <taxon>Pseudonocardiales</taxon>
        <taxon>Pseudonocardiaceae</taxon>
        <taxon>Saccharothrix</taxon>
    </lineage>
</organism>
<evidence type="ECO:0000259" key="4">
    <source>
        <dbReference type="PROSITE" id="PS52004"/>
    </source>
</evidence>
<dbReference type="PANTHER" id="PTHR11712:SF336">
    <property type="entry name" value="3-OXOACYL-[ACYL-CARRIER-PROTEIN] SYNTHASE, MITOCHONDRIAL"/>
    <property type="match status" value="1"/>
</dbReference>
<comment type="caution">
    <text evidence="5">The sequence shown here is derived from an EMBL/GenBank/DDBJ whole genome shotgun (WGS) entry which is preliminary data.</text>
</comment>
<keyword evidence="6" id="KW-1185">Reference proteome</keyword>
<reference evidence="6" key="1">
    <citation type="journal article" date="2019" name="Int. J. Syst. Evol. Microbiol.">
        <title>The Global Catalogue of Microorganisms (GCM) 10K type strain sequencing project: providing services to taxonomists for standard genome sequencing and annotation.</title>
        <authorList>
            <consortium name="The Broad Institute Genomics Platform"/>
            <consortium name="The Broad Institute Genome Sequencing Center for Infectious Disease"/>
            <person name="Wu L."/>
            <person name="Ma J."/>
        </authorList>
    </citation>
    <scope>NUCLEOTIDE SEQUENCE [LARGE SCALE GENOMIC DNA]</scope>
    <source>
        <strain evidence="6">CGMCC 4.7246</strain>
    </source>
</reference>
<evidence type="ECO:0000256" key="1">
    <source>
        <dbReference type="ARBA" id="ARBA00008467"/>
    </source>
</evidence>